<evidence type="ECO:0000256" key="6">
    <source>
        <dbReference type="SAM" id="MobiDB-lite"/>
    </source>
</evidence>
<dbReference type="EMBL" id="MK249206">
    <property type="protein sequence ID" value="QCQ85004.1"/>
    <property type="molecule type" value="Genomic_DNA"/>
</dbReference>
<evidence type="ECO:0000256" key="5">
    <source>
        <dbReference type="ARBA" id="ARBA00022844"/>
    </source>
</evidence>
<evidence type="ECO:0000256" key="4">
    <source>
        <dbReference type="ARBA" id="ARBA00022561"/>
    </source>
</evidence>
<dbReference type="InterPro" id="IPR016184">
    <property type="entry name" value="Capsid/spike_ssDNA_virus"/>
</dbReference>
<comment type="subcellular location">
    <subcellularLocation>
        <location evidence="1">Virion</location>
    </subcellularLocation>
</comment>
<dbReference type="InterPro" id="IPR037002">
    <property type="entry name" value="Microviridae_protein_F_sf"/>
</dbReference>
<sequence length="531" mass="59160">MAKMPSVMSHDFSKTPKAEIPRSSFDRSHGLKTAFDAGQLIPIFIDEALPGDTFNLSMTGFGRLATPLHPFMDNIFFNTFFFAVPMRLVWDNWQKFNGEQTNPGDSTDYLIPQMISPVGGYAVNSIQDYFGIPTGIAGLSHSCLPFRAYNLVWNEWFRDQNLQDSVIVPKGDGPDDPGTDYFKLLHRGKRHDYFTSSLPWPQKGPGVDIPLGTTAPVIGIGKLNQNFTTAGQAVHETGGPATYPFATNIEGSTADTQYFVKGSAAVSGSPEIYADLTQASAATINQLRQAFQIQKLYERDARGGTRYTEIIRAHFNVVSPDARLQRPEYLGGGQSFVNLYQVAQTSQNEAQPTPQGNLAAYGTTTFNGHGFTKSFTEHCLIIGVVAVRADLNYQQGLNRMWSRRTKFDFYWPALAMIGEQAVLNKEIYATGTPTDDEAWGYQERFAEYRYKPSIVTGEMRSSAPQSLDTWHLAQDFGALPHLDAAFIEDRPPVDRVLAVLDEPQFIFDSYFKLRCARPMPLYGVPGLIDHF</sequence>
<evidence type="ECO:0000313" key="7">
    <source>
        <dbReference type="EMBL" id="QCQ85004.1"/>
    </source>
</evidence>
<dbReference type="Proteomes" id="UP000322905">
    <property type="component" value="Segment"/>
</dbReference>
<comment type="similarity">
    <text evidence="2">Belongs to the microviridae F protein family.</text>
</comment>
<keyword evidence="4" id="KW-0167">Capsid protein</keyword>
<dbReference type="GO" id="GO:0005198">
    <property type="term" value="F:structural molecule activity"/>
    <property type="evidence" value="ECO:0007669"/>
    <property type="project" value="InterPro"/>
</dbReference>
<keyword evidence="5" id="KW-0946">Virion</keyword>
<dbReference type="Pfam" id="PF02305">
    <property type="entry name" value="Phage_F"/>
    <property type="match status" value="1"/>
</dbReference>
<evidence type="ECO:0000256" key="3">
    <source>
        <dbReference type="ARBA" id="ARBA00022431"/>
    </source>
</evidence>
<organism evidence="7">
    <name type="scientific">Blackfly microvirus SF02</name>
    <dbReference type="NCBI Taxonomy" id="2576452"/>
    <lineage>
        <taxon>Viruses</taxon>
        <taxon>Monodnaviria</taxon>
        <taxon>Sangervirae</taxon>
        <taxon>Phixviricota</taxon>
        <taxon>Malgrandaviricetes</taxon>
        <taxon>Petitvirales</taxon>
        <taxon>Microviridae</taxon>
        <taxon>Microvirus</taxon>
    </lineage>
</organism>
<feature type="region of interest" description="Disordered" evidence="6">
    <location>
        <begin position="1"/>
        <end position="24"/>
    </location>
</feature>
<dbReference type="SUPFAM" id="SSF88645">
    <property type="entry name" value="ssDNA viruses"/>
    <property type="match status" value="1"/>
</dbReference>
<evidence type="ECO:0000256" key="2">
    <source>
        <dbReference type="ARBA" id="ARBA00009963"/>
    </source>
</evidence>
<keyword evidence="3" id="KW-1140">T=1 icosahedral capsid protein</keyword>
<protein>
    <submittedName>
        <fullName evidence="7">Major capsid protein</fullName>
    </submittedName>
</protein>
<evidence type="ECO:0000256" key="1">
    <source>
        <dbReference type="ARBA" id="ARBA00004328"/>
    </source>
</evidence>
<dbReference type="Gene3D" id="2.60.169.10">
    <property type="entry name" value="Microviridae F protein"/>
    <property type="match status" value="2"/>
</dbReference>
<feature type="compositionally biased region" description="Basic and acidic residues" evidence="6">
    <location>
        <begin position="11"/>
        <end position="24"/>
    </location>
</feature>
<proteinExistence type="inferred from homology"/>
<accession>A0A4P8PU23</accession>
<dbReference type="GO" id="GO:0039615">
    <property type="term" value="C:T=1 icosahedral viral capsid"/>
    <property type="evidence" value="ECO:0007669"/>
    <property type="project" value="UniProtKB-KW"/>
</dbReference>
<name>A0A4P8PU23_9VIRU</name>
<reference evidence="7" key="1">
    <citation type="submission" date="2018-12" db="EMBL/GenBank/DDBJ databases">
        <title>Singled stranded DNA viruses identified in blackflies (Austrosimulium ungulatum) sampled in New Zealand.</title>
        <authorList>
            <person name="Kraberger S."/>
            <person name="Fontenele R.S."/>
            <person name="Schmidlin K."/>
            <person name="Walters M."/>
            <person name="Varsani A."/>
        </authorList>
    </citation>
    <scope>NUCLEOTIDE SEQUENCE [LARGE SCALE GENOMIC DNA]</scope>
    <source>
        <strain evidence="7">149</strain>
    </source>
</reference>
<dbReference type="InterPro" id="IPR003514">
    <property type="entry name" value="Microviridae_protein_F"/>
</dbReference>